<evidence type="ECO:0000313" key="2">
    <source>
        <dbReference type="EnsemblPlants" id="OMERI11G09530.1"/>
    </source>
</evidence>
<name>A0A0E0F540_9ORYZ</name>
<proteinExistence type="predicted"/>
<dbReference type="Proteomes" id="UP000008021">
    <property type="component" value="Chromosome 11"/>
</dbReference>
<dbReference type="Gramene" id="OMERI11G09530.1">
    <property type="protein sequence ID" value="OMERI11G09530.1"/>
    <property type="gene ID" value="OMERI11G09530"/>
</dbReference>
<feature type="region of interest" description="Disordered" evidence="1">
    <location>
        <begin position="1"/>
        <end position="27"/>
    </location>
</feature>
<protein>
    <submittedName>
        <fullName evidence="2">Uncharacterized protein</fullName>
    </submittedName>
</protein>
<reference evidence="2" key="2">
    <citation type="submission" date="2018-05" db="EMBL/GenBank/DDBJ databases">
        <title>OmerRS3 (Oryza meridionalis Reference Sequence Version 3).</title>
        <authorList>
            <person name="Zhang J."/>
            <person name="Kudrna D."/>
            <person name="Lee S."/>
            <person name="Talag J."/>
            <person name="Welchert J."/>
            <person name="Wing R.A."/>
        </authorList>
    </citation>
    <scope>NUCLEOTIDE SEQUENCE [LARGE SCALE GENOMIC DNA]</scope>
    <source>
        <strain evidence="2">cv. OR44</strain>
    </source>
</reference>
<accession>A0A0E0F540</accession>
<keyword evidence="3" id="KW-1185">Reference proteome</keyword>
<dbReference type="HOGENOM" id="CLU_102357_0_0_1"/>
<dbReference type="AlphaFoldDB" id="A0A0E0F540"/>
<reference evidence="2" key="1">
    <citation type="submission" date="2015-04" db="UniProtKB">
        <authorList>
            <consortium name="EnsemblPlants"/>
        </authorList>
    </citation>
    <scope>IDENTIFICATION</scope>
</reference>
<evidence type="ECO:0000313" key="3">
    <source>
        <dbReference type="Proteomes" id="UP000008021"/>
    </source>
</evidence>
<sequence>MHAHGNGTITVATREAASDGRGEDEGALRSRFGTWDSWWSSVPRHPMTAHDRVAPGTRWFLGRSSVEQRGDDPSVHEQQKNMAVTMVYAKEPSSLGLRRCHRLEVPRQWSVPSTIASSDNNMTMAYKRSGRASMLQHGVAEAAPAAAARRCGSSTSSSSTAWLGGGVVVKQRGKEEGFCNY</sequence>
<evidence type="ECO:0000256" key="1">
    <source>
        <dbReference type="SAM" id="MobiDB-lite"/>
    </source>
</evidence>
<dbReference type="EnsemblPlants" id="OMERI11G09530.1">
    <property type="protein sequence ID" value="OMERI11G09530.1"/>
    <property type="gene ID" value="OMERI11G09530"/>
</dbReference>
<feature type="compositionally biased region" description="Basic and acidic residues" evidence="1">
    <location>
        <begin position="16"/>
        <end position="27"/>
    </location>
</feature>
<organism evidence="2">
    <name type="scientific">Oryza meridionalis</name>
    <dbReference type="NCBI Taxonomy" id="40149"/>
    <lineage>
        <taxon>Eukaryota</taxon>
        <taxon>Viridiplantae</taxon>
        <taxon>Streptophyta</taxon>
        <taxon>Embryophyta</taxon>
        <taxon>Tracheophyta</taxon>
        <taxon>Spermatophyta</taxon>
        <taxon>Magnoliopsida</taxon>
        <taxon>Liliopsida</taxon>
        <taxon>Poales</taxon>
        <taxon>Poaceae</taxon>
        <taxon>BOP clade</taxon>
        <taxon>Oryzoideae</taxon>
        <taxon>Oryzeae</taxon>
        <taxon>Oryzinae</taxon>
        <taxon>Oryza</taxon>
    </lineage>
</organism>